<dbReference type="AlphaFoldDB" id="K1Q981"/>
<dbReference type="Pfam" id="PF12090">
    <property type="entry name" value="Spt20_SEP"/>
    <property type="match status" value="1"/>
</dbReference>
<dbReference type="EMBL" id="JH817378">
    <property type="protein sequence ID" value="EKC25415.1"/>
    <property type="molecule type" value="Genomic_DNA"/>
</dbReference>
<feature type="region of interest" description="Disordered" evidence="2">
    <location>
        <begin position="396"/>
        <end position="422"/>
    </location>
</feature>
<sequence>MDTISRAVEYAEYLVQAAKQRPDSLCRPTVSSKVKTIHQKLHELYLETCQNQDDSKDIVQSSNLLSKLVRRDKLNCLVLKLYPGNEGYSIMLRGRGGVELETLKLPYEVSELLDYVDSSELPPFLVDLLEKAQVNVFYSGCVILEVRDYRRSITGSFDTQYVLLKPTSQSLLSDMYNIINDGHRWTQEDQFTLESQLLLATEEPLCLDPSPAVLLVNNKLQYEQKSLCNPILKRSAKRFNQAALNRKRKLASAAAPKELKLHDFIHKKKPKSNPPVNLKVGKPHVDMWKQKPLQLSAPETVEVSKFASVIPGPEPASDNSFEIIEEITLERDVSAEKKILAKLTIQKRKMDDEFYGELYLDHDYREGSEGTSCIYLEQFKEIFTEEGRRAVKITTQKPGQPPHVEFTQTSQTPTTPGPTGPQGILSAHAPALTAAIKGQFTQADLATTSSSGLTAKRNVPIQLSLTLAPMGQLFSPGLVPSPASAQLSKGATTLSSPPATNVPGRKPSTEATTVQQISQGLPQGNITFVQNPDSSSSGQQQGIANINITNIGLPPNINIQNLTGIPGVNIANLQGLQNMQVSLTGVSMPGGGIAVPVPISLINTNSGVLQNQSIFVSSLPSGSMSSTTTGSVPVSLVDLCFQHSIIIVDIIIYWVSTNPCYHGDLNAYHGYNLWFITTGNILTLINHSHSDLRRTVISSHWVSSLCSGRLEDPSWLQHQTAILCTAPSVQLTAQTITGHQLATLSQFKPSATQGGAVPQQQLLQLQQLPYKQLQQIQIRQPQAAVSSSVAKPKSKKRTTPTPPKQ</sequence>
<evidence type="ECO:0000256" key="2">
    <source>
        <dbReference type="SAM" id="MobiDB-lite"/>
    </source>
</evidence>
<dbReference type="GO" id="GO:0003712">
    <property type="term" value="F:transcription coregulator activity"/>
    <property type="evidence" value="ECO:0007669"/>
    <property type="project" value="InterPro"/>
</dbReference>
<dbReference type="GO" id="GO:0000124">
    <property type="term" value="C:SAGA complex"/>
    <property type="evidence" value="ECO:0007669"/>
    <property type="project" value="InterPro"/>
</dbReference>
<evidence type="ECO:0000259" key="3">
    <source>
        <dbReference type="Pfam" id="PF12090"/>
    </source>
</evidence>
<feature type="region of interest" description="Disordered" evidence="2">
    <location>
        <begin position="484"/>
        <end position="507"/>
    </location>
</feature>
<dbReference type="InParanoid" id="K1Q981"/>
<feature type="region of interest" description="Disordered" evidence="2">
    <location>
        <begin position="782"/>
        <end position="805"/>
    </location>
</feature>
<proteinExistence type="inferred from homology"/>
<feature type="compositionally biased region" description="Polar residues" evidence="2">
    <location>
        <begin position="484"/>
        <end position="499"/>
    </location>
</feature>
<reference evidence="4" key="1">
    <citation type="journal article" date="2012" name="Nature">
        <title>The oyster genome reveals stress adaptation and complexity of shell formation.</title>
        <authorList>
            <person name="Zhang G."/>
            <person name="Fang X."/>
            <person name="Guo X."/>
            <person name="Li L."/>
            <person name="Luo R."/>
            <person name="Xu F."/>
            <person name="Yang P."/>
            <person name="Zhang L."/>
            <person name="Wang X."/>
            <person name="Qi H."/>
            <person name="Xiong Z."/>
            <person name="Que H."/>
            <person name="Xie Y."/>
            <person name="Holland P.W."/>
            <person name="Paps J."/>
            <person name="Zhu Y."/>
            <person name="Wu F."/>
            <person name="Chen Y."/>
            <person name="Wang J."/>
            <person name="Peng C."/>
            <person name="Meng J."/>
            <person name="Yang L."/>
            <person name="Liu J."/>
            <person name="Wen B."/>
            <person name="Zhang N."/>
            <person name="Huang Z."/>
            <person name="Zhu Q."/>
            <person name="Feng Y."/>
            <person name="Mount A."/>
            <person name="Hedgecock D."/>
            <person name="Xu Z."/>
            <person name="Liu Y."/>
            <person name="Domazet-Loso T."/>
            <person name="Du Y."/>
            <person name="Sun X."/>
            <person name="Zhang S."/>
            <person name="Liu B."/>
            <person name="Cheng P."/>
            <person name="Jiang X."/>
            <person name="Li J."/>
            <person name="Fan D."/>
            <person name="Wang W."/>
            <person name="Fu W."/>
            <person name="Wang T."/>
            <person name="Wang B."/>
            <person name="Zhang J."/>
            <person name="Peng Z."/>
            <person name="Li Y."/>
            <person name="Li N."/>
            <person name="Wang J."/>
            <person name="Chen M."/>
            <person name="He Y."/>
            <person name="Tan F."/>
            <person name="Song X."/>
            <person name="Zheng Q."/>
            <person name="Huang R."/>
            <person name="Yang H."/>
            <person name="Du X."/>
            <person name="Chen L."/>
            <person name="Yang M."/>
            <person name="Gaffney P.M."/>
            <person name="Wang S."/>
            <person name="Luo L."/>
            <person name="She Z."/>
            <person name="Ming Y."/>
            <person name="Huang W."/>
            <person name="Zhang S."/>
            <person name="Huang B."/>
            <person name="Zhang Y."/>
            <person name="Qu T."/>
            <person name="Ni P."/>
            <person name="Miao G."/>
            <person name="Wang J."/>
            <person name="Wang Q."/>
            <person name="Steinberg C.E."/>
            <person name="Wang H."/>
            <person name="Li N."/>
            <person name="Qian L."/>
            <person name="Zhang G."/>
            <person name="Li Y."/>
            <person name="Yang H."/>
            <person name="Liu X."/>
            <person name="Wang J."/>
            <person name="Yin Y."/>
            <person name="Wang J."/>
        </authorList>
    </citation>
    <scope>NUCLEOTIDE SEQUENCE [LARGE SCALE GENOMIC DNA]</scope>
    <source>
        <strain evidence="4">05x7-T-G4-1.051#20</strain>
    </source>
</reference>
<organism evidence="4">
    <name type="scientific">Magallana gigas</name>
    <name type="common">Pacific oyster</name>
    <name type="synonym">Crassostrea gigas</name>
    <dbReference type="NCBI Taxonomy" id="29159"/>
    <lineage>
        <taxon>Eukaryota</taxon>
        <taxon>Metazoa</taxon>
        <taxon>Spiralia</taxon>
        <taxon>Lophotrochozoa</taxon>
        <taxon>Mollusca</taxon>
        <taxon>Bivalvia</taxon>
        <taxon>Autobranchia</taxon>
        <taxon>Pteriomorphia</taxon>
        <taxon>Ostreida</taxon>
        <taxon>Ostreoidea</taxon>
        <taxon>Ostreidae</taxon>
        <taxon>Magallana</taxon>
    </lineage>
</organism>
<dbReference type="HOGENOM" id="CLU_349932_0_0_1"/>
<dbReference type="InterPro" id="IPR021950">
    <property type="entry name" value="Spt20"/>
</dbReference>
<evidence type="ECO:0000313" key="4">
    <source>
        <dbReference type="EMBL" id="EKC25415.1"/>
    </source>
</evidence>
<protein>
    <submittedName>
        <fullName evidence="4">Protein FAM48A</fullName>
    </submittedName>
</protein>
<dbReference type="GO" id="GO:0006357">
    <property type="term" value="P:regulation of transcription by RNA polymerase II"/>
    <property type="evidence" value="ECO:0007669"/>
    <property type="project" value="TreeGrafter"/>
</dbReference>
<gene>
    <name evidence="4" type="ORF">CGI_10010173</name>
</gene>
<dbReference type="PANTHER" id="PTHR13526:SF8">
    <property type="entry name" value="TRANSCRIPTION FACTOR SPT20 HOMOLOG"/>
    <property type="match status" value="1"/>
</dbReference>
<feature type="domain" description="Spt20-like SEP" evidence="3">
    <location>
        <begin position="74"/>
        <end position="221"/>
    </location>
</feature>
<accession>K1Q981</accession>
<dbReference type="PANTHER" id="PTHR13526">
    <property type="entry name" value="TRANSCRIPTION FACTOR SPT20 HOMOLOG"/>
    <property type="match status" value="1"/>
</dbReference>
<evidence type="ECO:0000256" key="1">
    <source>
        <dbReference type="ARBA" id="ARBA00009112"/>
    </source>
</evidence>
<feature type="compositionally biased region" description="Low complexity" evidence="2">
    <location>
        <begin position="782"/>
        <end position="791"/>
    </location>
</feature>
<comment type="similarity">
    <text evidence="1">Belongs to the SPT20 family.</text>
</comment>
<name>K1Q981_MAGGI</name>
<dbReference type="InterPro" id="IPR046468">
    <property type="entry name" value="Spt20-like_SEP"/>
</dbReference>